<organism evidence="2 3">
    <name type="scientific">Athelia psychrophila</name>
    <dbReference type="NCBI Taxonomy" id="1759441"/>
    <lineage>
        <taxon>Eukaryota</taxon>
        <taxon>Fungi</taxon>
        <taxon>Dikarya</taxon>
        <taxon>Basidiomycota</taxon>
        <taxon>Agaricomycotina</taxon>
        <taxon>Agaricomycetes</taxon>
        <taxon>Agaricomycetidae</taxon>
        <taxon>Atheliales</taxon>
        <taxon>Atheliaceae</taxon>
        <taxon>Athelia</taxon>
    </lineage>
</organism>
<keyword evidence="1" id="KW-1133">Transmembrane helix</keyword>
<dbReference type="Proteomes" id="UP000076532">
    <property type="component" value="Unassembled WGS sequence"/>
</dbReference>
<proteinExistence type="predicted"/>
<dbReference type="AlphaFoldDB" id="A0A166FY29"/>
<keyword evidence="3" id="KW-1185">Reference proteome</keyword>
<reference evidence="2 3" key="1">
    <citation type="journal article" date="2016" name="Mol. Biol. Evol.">
        <title>Comparative Genomics of Early-Diverging Mushroom-Forming Fungi Provides Insights into the Origins of Lignocellulose Decay Capabilities.</title>
        <authorList>
            <person name="Nagy L.G."/>
            <person name="Riley R."/>
            <person name="Tritt A."/>
            <person name="Adam C."/>
            <person name="Daum C."/>
            <person name="Floudas D."/>
            <person name="Sun H."/>
            <person name="Yadav J.S."/>
            <person name="Pangilinan J."/>
            <person name="Larsson K.H."/>
            <person name="Matsuura K."/>
            <person name="Barry K."/>
            <person name="Labutti K."/>
            <person name="Kuo R."/>
            <person name="Ohm R.A."/>
            <person name="Bhattacharya S.S."/>
            <person name="Shirouzu T."/>
            <person name="Yoshinaga Y."/>
            <person name="Martin F.M."/>
            <person name="Grigoriev I.V."/>
            <person name="Hibbett D.S."/>
        </authorList>
    </citation>
    <scope>NUCLEOTIDE SEQUENCE [LARGE SCALE GENOMIC DNA]</scope>
    <source>
        <strain evidence="2 3">CBS 109695</strain>
    </source>
</reference>
<keyword evidence="1" id="KW-0472">Membrane</keyword>
<gene>
    <name evidence="2" type="ORF">FIBSPDRAFT_32213</name>
</gene>
<accession>A0A166FY29</accession>
<sequence>MPLSFCPISHLYCLLRRLTALMLLLFGPYMLTMCTYYVKCGITYYQVLFYYIGSQCHYGPTYTKQ</sequence>
<name>A0A166FY29_9AGAM</name>
<keyword evidence="1" id="KW-0812">Transmembrane</keyword>
<evidence type="ECO:0000313" key="3">
    <source>
        <dbReference type="Proteomes" id="UP000076532"/>
    </source>
</evidence>
<evidence type="ECO:0000313" key="2">
    <source>
        <dbReference type="EMBL" id="KZP17286.1"/>
    </source>
</evidence>
<dbReference type="EMBL" id="KV417584">
    <property type="protein sequence ID" value="KZP17286.1"/>
    <property type="molecule type" value="Genomic_DNA"/>
</dbReference>
<protein>
    <submittedName>
        <fullName evidence="2">Uncharacterized protein</fullName>
    </submittedName>
</protein>
<evidence type="ECO:0000256" key="1">
    <source>
        <dbReference type="SAM" id="Phobius"/>
    </source>
</evidence>
<feature type="transmembrane region" description="Helical" evidence="1">
    <location>
        <begin position="20"/>
        <end position="38"/>
    </location>
</feature>